<sequence>MPNRPAAGAGRTRLISGITGVSTMLVVGALLTIGGVVIPAQTADAAVASTAATISATQQDPDWGNAPFPDLAVTVSQTKNLVGQGLVVSWTGGKKSTPPSGQTGGENFLQIMQCWGDAPKDEKNPDAPAEPDRTTCQYGGYNTPGTSRDSNRGDGNVVAEADKNYTAPKEGLSSAYTSIPFRAATGKPEDIVENVRDGHRLFKDDGTVVTTDVNNNKYFGPYTTNEVSWAGTGSDGTGSAKIELQTVVQSEGLGCGTPIEAEDGSVSGSSCWLVVIPRGTADQGEAGIVQSGLLWDTWKHKLAIKLDFRPAGVRCAIGASERLVAGSELAADAVASWQPSLCTADGGSVYTLLTGTEADAALAANGTETAPLALTSRALVSDQADTLAYAPIAVAGVAISFAVDREPADSADQSSKDKARMPFTSLNLNPRLVAKLLTNSYLDSLPYGANRKHVKYESAASPGHNARNITYDPEFLAINPEWKNQALVSPSLGDLLLPQGRSDGATALWTYVASDPAASEFLAGKPDEYGMVVNPYSSTDAGSNPTGTALEVPRDDFPKADPIEQPADGVAAPVNLVTWRPYTNNFESGGNLVLNGNGQVLGGWDPTSVPQKYSKTARSLPGVQRVLGLTDTSAAAKYQVFTAALLNPAGEYVTPTIESMTAGAAAMTASAGQSQVYGFDPQSAAALGAKTAYPLTLPVYAAASPTMADDDVRASYADFIRYAVTDGQRRGTEAGQLPEGYAPIPAGWKAQALAAAAVLESPPAPVAAPAPTPPAAVAPAKPAAVGTLAPVPVAPAPPTATGEAVLALAGKATPDDPAAAALQNAVPGSVLAGLLSALLVPGITRMKRKRL</sequence>
<name>A0A916WN91_9MICO</name>
<dbReference type="Gene3D" id="3.40.190.10">
    <property type="entry name" value="Periplasmic binding protein-like II"/>
    <property type="match status" value="1"/>
</dbReference>
<keyword evidence="2" id="KW-0812">Transmembrane</keyword>
<feature type="compositionally biased region" description="Basic and acidic residues" evidence="1">
    <location>
        <begin position="118"/>
        <end position="133"/>
    </location>
</feature>
<accession>A0A916WN91</accession>
<keyword evidence="2" id="KW-0472">Membrane</keyword>
<gene>
    <name evidence="3" type="ORF">GCM10010979_31520</name>
</gene>
<dbReference type="SUPFAM" id="SSF53850">
    <property type="entry name" value="Periplasmic binding protein-like II"/>
    <property type="match status" value="1"/>
</dbReference>
<feature type="region of interest" description="Disordered" evidence="1">
    <location>
        <begin position="117"/>
        <end position="155"/>
    </location>
</feature>
<evidence type="ECO:0000256" key="2">
    <source>
        <dbReference type="SAM" id="Phobius"/>
    </source>
</evidence>
<dbReference type="RefSeq" id="WP_188511705.1">
    <property type="nucleotide sequence ID" value="NZ_BMGB01000002.1"/>
</dbReference>
<keyword evidence="2" id="KW-1133">Transmembrane helix</keyword>
<keyword evidence="4" id="KW-1185">Reference proteome</keyword>
<protein>
    <recommendedName>
        <fullName evidence="5">PBP domain-containing protein</fullName>
    </recommendedName>
</protein>
<reference evidence="3" key="1">
    <citation type="journal article" date="2014" name="Int. J. Syst. Evol. Microbiol.">
        <title>Complete genome sequence of Corynebacterium casei LMG S-19264T (=DSM 44701T), isolated from a smear-ripened cheese.</title>
        <authorList>
            <consortium name="US DOE Joint Genome Institute (JGI-PGF)"/>
            <person name="Walter F."/>
            <person name="Albersmeier A."/>
            <person name="Kalinowski J."/>
            <person name="Ruckert C."/>
        </authorList>
    </citation>
    <scope>NUCLEOTIDE SEQUENCE</scope>
    <source>
        <strain evidence="3">CGMCC 1.12813</strain>
    </source>
</reference>
<dbReference type="EMBL" id="BMGB01000002">
    <property type="protein sequence ID" value="GGB14630.1"/>
    <property type="molecule type" value="Genomic_DNA"/>
</dbReference>
<evidence type="ECO:0000256" key="1">
    <source>
        <dbReference type="SAM" id="MobiDB-lite"/>
    </source>
</evidence>
<organism evidence="3 4">
    <name type="scientific">Conyzicola nivalis</name>
    <dbReference type="NCBI Taxonomy" id="1477021"/>
    <lineage>
        <taxon>Bacteria</taxon>
        <taxon>Bacillati</taxon>
        <taxon>Actinomycetota</taxon>
        <taxon>Actinomycetes</taxon>
        <taxon>Micrococcales</taxon>
        <taxon>Microbacteriaceae</taxon>
        <taxon>Conyzicola</taxon>
    </lineage>
</organism>
<dbReference type="AlphaFoldDB" id="A0A916WN91"/>
<comment type="caution">
    <text evidence="3">The sequence shown here is derived from an EMBL/GenBank/DDBJ whole genome shotgun (WGS) entry which is preliminary data.</text>
</comment>
<reference evidence="3" key="2">
    <citation type="submission" date="2020-09" db="EMBL/GenBank/DDBJ databases">
        <authorList>
            <person name="Sun Q."/>
            <person name="Zhou Y."/>
        </authorList>
    </citation>
    <scope>NUCLEOTIDE SEQUENCE</scope>
    <source>
        <strain evidence="3">CGMCC 1.12813</strain>
    </source>
</reference>
<evidence type="ECO:0000313" key="3">
    <source>
        <dbReference type="EMBL" id="GGB14630.1"/>
    </source>
</evidence>
<evidence type="ECO:0008006" key="5">
    <source>
        <dbReference type="Google" id="ProtNLM"/>
    </source>
</evidence>
<dbReference type="Proteomes" id="UP000606922">
    <property type="component" value="Unassembled WGS sequence"/>
</dbReference>
<feature type="transmembrane region" description="Helical" evidence="2">
    <location>
        <begin position="12"/>
        <end position="38"/>
    </location>
</feature>
<evidence type="ECO:0000313" key="4">
    <source>
        <dbReference type="Proteomes" id="UP000606922"/>
    </source>
</evidence>
<proteinExistence type="predicted"/>